<dbReference type="AlphaFoldDB" id="A0A2J7ZWU5"/>
<evidence type="ECO:0000313" key="4">
    <source>
        <dbReference type="EMBL" id="PNH04734.1"/>
    </source>
</evidence>
<keyword evidence="3" id="KW-0732">Signal</keyword>
<evidence type="ECO:0000256" key="1">
    <source>
        <dbReference type="ARBA" id="ARBA00022737"/>
    </source>
</evidence>
<keyword evidence="1" id="KW-0677">Repeat</keyword>
<reference evidence="4 5" key="1">
    <citation type="journal article" date="2017" name="Mol. Biol. Evol.">
        <title>The 4-celled Tetrabaena socialis nuclear genome reveals the essential components for genetic control of cell number at the origin of multicellularity in the volvocine lineage.</title>
        <authorList>
            <person name="Featherston J."/>
            <person name="Arakaki Y."/>
            <person name="Hanschen E.R."/>
            <person name="Ferris P.J."/>
            <person name="Michod R.E."/>
            <person name="Olson B.J.S.C."/>
            <person name="Nozaki H."/>
            <person name="Durand P.M."/>
        </authorList>
    </citation>
    <scope>NUCLEOTIDE SEQUENCE [LARGE SCALE GENOMIC DNA]</scope>
    <source>
        <strain evidence="4 5">NIES-571</strain>
    </source>
</reference>
<protein>
    <submittedName>
        <fullName evidence="4">Serine/threonine-protein phosphatase 5</fullName>
    </submittedName>
</protein>
<dbReference type="EMBL" id="PGGS01000364">
    <property type="protein sequence ID" value="PNH04734.1"/>
    <property type="molecule type" value="Genomic_DNA"/>
</dbReference>
<dbReference type="Proteomes" id="UP000236333">
    <property type="component" value="Unassembled WGS sequence"/>
</dbReference>
<organism evidence="4 5">
    <name type="scientific">Tetrabaena socialis</name>
    <dbReference type="NCBI Taxonomy" id="47790"/>
    <lineage>
        <taxon>Eukaryota</taxon>
        <taxon>Viridiplantae</taxon>
        <taxon>Chlorophyta</taxon>
        <taxon>core chlorophytes</taxon>
        <taxon>Chlorophyceae</taxon>
        <taxon>CS clade</taxon>
        <taxon>Chlamydomonadales</taxon>
        <taxon>Tetrabaenaceae</taxon>
        <taxon>Tetrabaena</taxon>
    </lineage>
</organism>
<sequence>MNLRSIALGVVLACLAERSLASTDVSQLLKQGDAALANSEFSSAVKFYTAAIAQQPSAPLLYTKRAAAHLSLHQPSQALRDLDKAVELDGSFVQGLINRGKLQRQMCSFAAAERDFSRVLELKPGQKVAEAELRRAREAQAKYEALEAAVAAAAERHAAAEAEGQGASVAGRDMDRLRFSFDRLYEDAADCVKVGPSAGGENALCGGAV</sequence>
<keyword evidence="5" id="KW-1185">Reference proteome</keyword>
<feature type="signal peptide" evidence="3">
    <location>
        <begin position="1"/>
        <end position="21"/>
    </location>
</feature>
<keyword evidence="2" id="KW-0175">Coiled coil</keyword>
<gene>
    <name evidence="4" type="ORF">TSOC_009031</name>
</gene>
<comment type="caution">
    <text evidence="4">The sequence shown here is derived from an EMBL/GenBank/DDBJ whole genome shotgun (WGS) entry which is preliminary data.</text>
</comment>
<dbReference type="PANTHER" id="PTHR45188:SF2">
    <property type="entry name" value="DNAJ HOMOLOG SUBFAMILY C MEMBER 7"/>
    <property type="match status" value="1"/>
</dbReference>
<proteinExistence type="predicted"/>
<dbReference type="SMART" id="SM00028">
    <property type="entry name" value="TPR"/>
    <property type="match status" value="3"/>
</dbReference>
<dbReference type="PANTHER" id="PTHR45188">
    <property type="entry name" value="DNAJ PROTEIN P58IPK HOMOLOG"/>
    <property type="match status" value="1"/>
</dbReference>
<evidence type="ECO:0000256" key="2">
    <source>
        <dbReference type="SAM" id="Coils"/>
    </source>
</evidence>
<evidence type="ECO:0000313" key="5">
    <source>
        <dbReference type="Proteomes" id="UP000236333"/>
    </source>
</evidence>
<feature type="coiled-coil region" evidence="2">
    <location>
        <begin position="126"/>
        <end position="163"/>
    </location>
</feature>
<dbReference type="InterPro" id="IPR019734">
    <property type="entry name" value="TPR_rpt"/>
</dbReference>
<dbReference type="InterPro" id="IPR011990">
    <property type="entry name" value="TPR-like_helical_dom_sf"/>
</dbReference>
<accession>A0A2J7ZWU5</accession>
<dbReference type="SUPFAM" id="SSF48452">
    <property type="entry name" value="TPR-like"/>
    <property type="match status" value="1"/>
</dbReference>
<evidence type="ECO:0000256" key="3">
    <source>
        <dbReference type="SAM" id="SignalP"/>
    </source>
</evidence>
<dbReference type="OrthoDB" id="10250354at2759"/>
<dbReference type="Gene3D" id="1.25.40.10">
    <property type="entry name" value="Tetratricopeptide repeat domain"/>
    <property type="match status" value="1"/>
</dbReference>
<feature type="chain" id="PRO_5014405624" evidence="3">
    <location>
        <begin position="22"/>
        <end position="209"/>
    </location>
</feature>
<name>A0A2J7ZWU5_9CHLO</name>